<protein>
    <submittedName>
        <fullName evidence="2">Aste57867_11021 protein</fullName>
    </submittedName>
</protein>
<proteinExistence type="predicted"/>
<dbReference type="AlphaFoldDB" id="A0A485KSE1"/>
<evidence type="ECO:0000313" key="2">
    <source>
        <dbReference type="EMBL" id="VFT87889.1"/>
    </source>
</evidence>
<dbReference type="OrthoDB" id="73726at2759"/>
<name>A0A485KSE1_9STRA</name>
<dbReference type="Proteomes" id="UP000332933">
    <property type="component" value="Unassembled WGS sequence"/>
</dbReference>
<accession>A0A485KSE1</accession>
<dbReference type="PANTHER" id="PTHR31827:SF1">
    <property type="entry name" value="EMB|CAB89363.1"/>
    <property type="match status" value="1"/>
</dbReference>
<dbReference type="EMBL" id="VJMH01005246">
    <property type="protein sequence ID" value="KAF0698343.1"/>
    <property type="molecule type" value="Genomic_DNA"/>
</dbReference>
<gene>
    <name evidence="2" type="primary">Aste57867_11021</name>
    <name evidence="1" type="ORF">As57867_010980</name>
    <name evidence="2" type="ORF">ASTE57867_11021</name>
</gene>
<keyword evidence="3" id="KW-1185">Reference proteome</keyword>
<evidence type="ECO:0000313" key="1">
    <source>
        <dbReference type="EMBL" id="KAF0698343.1"/>
    </source>
</evidence>
<reference evidence="1" key="2">
    <citation type="submission" date="2019-06" db="EMBL/GenBank/DDBJ databases">
        <title>Genomics analysis of Aphanomyces spp. identifies a new class of oomycete effector associated with host adaptation.</title>
        <authorList>
            <person name="Gaulin E."/>
        </authorList>
    </citation>
    <scope>NUCLEOTIDE SEQUENCE</scope>
    <source>
        <strain evidence="1">CBS 578.67</strain>
    </source>
</reference>
<evidence type="ECO:0000313" key="3">
    <source>
        <dbReference type="Proteomes" id="UP000332933"/>
    </source>
</evidence>
<reference evidence="2 3" key="1">
    <citation type="submission" date="2019-03" db="EMBL/GenBank/DDBJ databases">
        <authorList>
            <person name="Gaulin E."/>
            <person name="Dumas B."/>
        </authorList>
    </citation>
    <scope>NUCLEOTIDE SEQUENCE [LARGE SCALE GENOMIC DNA]</scope>
    <source>
        <strain evidence="2">CBS 568.67</strain>
    </source>
</reference>
<dbReference type="EMBL" id="CAADRA010005267">
    <property type="protein sequence ID" value="VFT87889.1"/>
    <property type="molecule type" value="Genomic_DNA"/>
</dbReference>
<organism evidence="2 3">
    <name type="scientific">Aphanomyces stellatus</name>
    <dbReference type="NCBI Taxonomy" id="120398"/>
    <lineage>
        <taxon>Eukaryota</taxon>
        <taxon>Sar</taxon>
        <taxon>Stramenopiles</taxon>
        <taxon>Oomycota</taxon>
        <taxon>Saprolegniomycetes</taxon>
        <taxon>Saprolegniales</taxon>
        <taxon>Verrucalvaceae</taxon>
        <taxon>Aphanomyces</taxon>
    </lineage>
</organism>
<sequence length="201" mass="22059">MAACFFNECNNEVVGGAWKCAFHKGRNRCSVDACRSQVYARRLCVRHGGKRQCAAVGCGRNARAGGLCTRHGVGLQKRRCTALGCDHMAHKRQLCVRHGGGRKCKVDACMTHARSWGYCCRHSHAREDETRNCGKADDDEVPDLMGVLMDFVNAVDMTSLHWTLMDDQRLACDASGEVSTASPANDTNTAKVFGDIKDISF</sequence>
<dbReference type="PANTHER" id="PTHR31827">
    <property type="entry name" value="EMB|CAB89363.1"/>
    <property type="match status" value="1"/>
</dbReference>